<reference evidence="2" key="1">
    <citation type="submission" date="2017-08" db="EMBL/GenBank/DDBJ databases">
        <authorList>
            <person name="Varghese N."/>
            <person name="Submissions S."/>
        </authorList>
    </citation>
    <scope>NUCLEOTIDE SEQUENCE [LARGE SCALE GENOMIC DNA]</scope>
    <source>
        <strain evidence="2">DSM 4725</strain>
    </source>
</reference>
<evidence type="ECO:0000313" key="2">
    <source>
        <dbReference type="Proteomes" id="UP000219435"/>
    </source>
</evidence>
<dbReference type="AlphaFoldDB" id="A0A285V919"/>
<dbReference type="EMBL" id="OBQI01000003">
    <property type="protein sequence ID" value="SOC49546.1"/>
    <property type="molecule type" value="Genomic_DNA"/>
</dbReference>
<keyword evidence="2" id="KW-1185">Reference proteome</keyword>
<sequence>MLRLRQLVLAAHERAPVEQALRQLLAAPSAHHDPGVGRFGLTNAVLAAGCDFVEVVSPSAPGTAVGRWLTRNGGDGGYMLMVDGPPTITAPDRLASLGVREVHRVELPDVVDVHLHPRDTGGVLLALDAVDPAGSWRWAGPAWTGGSPTCAGGLLEVTVAVPDPGEVVRRWAALLDVAAAGSDCRLQLDHGRQHLSFVPGAGDVAAVTAARLALPGAERRAADVGGVRFEVVPLEEKT</sequence>
<accession>A0A285V919</accession>
<dbReference type="Proteomes" id="UP000219435">
    <property type="component" value="Unassembled WGS sequence"/>
</dbReference>
<evidence type="ECO:0000313" key="1">
    <source>
        <dbReference type="EMBL" id="SOC49546.1"/>
    </source>
</evidence>
<protein>
    <recommendedName>
        <fullName evidence="3">Glyoxalase-like domain-containing protein</fullName>
    </recommendedName>
</protein>
<proteinExistence type="predicted"/>
<gene>
    <name evidence="1" type="ORF">SAMN05660748_2274</name>
</gene>
<organism evidence="1 2">
    <name type="scientific">Blastococcus aggregatus</name>
    <dbReference type="NCBI Taxonomy" id="38502"/>
    <lineage>
        <taxon>Bacteria</taxon>
        <taxon>Bacillati</taxon>
        <taxon>Actinomycetota</taxon>
        <taxon>Actinomycetes</taxon>
        <taxon>Geodermatophilales</taxon>
        <taxon>Geodermatophilaceae</taxon>
        <taxon>Blastococcus</taxon>
    </lineage>
</organism>
<dbReference type="RefSeq" id="WP_217991542.1">
    <property type="nucleotide sequence ID" value="NZ_OBQI01000003.1"/>
</dbReference>
<evidence type="ECO:0008006" key="3">
    <source>
        <dbReference type="Google" id="ProtNLM"/>
    </source>
</evidence>
<name>A0A285V919_9ACTN</name>